<proteinExistence type="predicted"/>
<keyword evidence="7" id="KW-0472">Membrane</keyword>
<dbReference type="SUPFAM" id="SSF57889">
    <property type="entry name" value="Cysteine-rich domain"/>
    <property type="match status" value="1"/>
</dbReference>
<feature type="domain" description="Phorbol-ester/DAG-type" evidence="11">
    <location>
        <begin position="713"/>
        <end position="763"/>
    </location>
</feature>
<feature type="compositionally biased region" description="Basic and acidic residues" evidence="9">
    <location>
        <begin position="808"/>
        <end position="844"/>
    </location>
</feature>
<feature type="coiled-coil region" evidence="8">
    <location>
        <begin position="893"/>
        <end position="927"/>
    </location>
</feature>
<feature type="compositionally biased region" description="Basic and acidic residues" evidence="9">
    <location>
        <begin position="467"/>
        <end position="478"/>
    </location>
</feature>
<feature type="region of interest" description="Disordered" evidence="9">
    <location>
        <begin position="774"/>
        <end position="870"/>
    </location>
</feature>
<evidence type="ECO:0000259" key="12">
    <source>
        <dbReference type="PROSITE" id="PS50106"/>
    </source>
</evidence>
<dbReference type="InterPro" id="IPR058801">
    <property type="entry name" value="PDZD8_N"/>
</dbReference>
<accession>A0ABN8NKE5</accession>
<sequence length="972" mass="110238">MIIALILAFLIGVFSVLLLEAFLLYKWWTSREADARNVYPHRTKVSNPECLADYFRTEGATKEEKCMSLNLFLSFLWREWRDSPQMKSFFLTKMNAEFSDLMRGKAASKLIEQITIEELSLGTSLPVIKGATVMKIGTKDPNEVPKELDIALDLEYSGGCHMAIQVDLVFNKSVYLAVKLASLRGRARLELSRHPLTHWSLAFYEEPEVEFEAESQFEGKNLPQLTSLILNHLRKSIQKKHTLPAYKIRYSPLFPELKPQDEAQEVYVHDSLVTVGDLEVTVVGCSRLPELENGAWQYCTLSVDMLPWSQLAENRRAMWPTFEIEISRESNEISFGLTLSKEISEDDLGKAIIINTIVVGSPAYFAGIIAKDILIAIDGHKIESLKQAAKMIKNKSRFTATVQRPPTRITEKGSQENSSESEQNSKTVVDFKNVSLNNDSESEDEFVNIVVPLFELGDSAIKEVLSRSTEVRQRAEKKLKAKQGRKASSGTSTTEHGSQVKPGVELQVTRDQKLPKVQTKEIKQESPASETKNSDQNNPATAEGNNQDATASSLTALDGLDYTRSKLVSSSTDPVWDETFKFQVLKKDQYLNVCVWSKSQEKNEKDTVLGYVTVPLMDIALRCLSFTSKRHEECYVLVSPHSDRVISNQPYLRSLPGLKKNLCCGDMTLIFLHTPSLQDCDETFLDNLDSLNDSEPKDKSQEKDTLESLEPPKHQFNFTQFYFPTRCSYCNKKVWTKVAFQCRTCAMICHKKCLQNCMKYTYCMSSRKSTAGWFSKTTSQPENAGKQKKEEDTTEGDGTVSEAGSSESQRDQLDGKREKTSDEDEMKQTGKEETKMDTNGKSEASDEETTMTNDQLLQKKDKPVEPSDMVRASERVREAGRELFSNLPVETRKNKIQDMMKRLQVEIDEENETRTELYERRSQAKEARKKAVIESLLAKSEERSQSLAMLMLQFCAGYQSCVEAEEQDMYQL</sequence>
<dbReference type="Proteomes" id="UP001159405">
    <property type="component" value="Unassembled WGS sequence"/>
</dbReference>
<evidence type="ECO:0000256" key="9">
    <source>
        <dbReference type="SAM" id="MobiDB-lite"/>
    </source>
</evidence>
<keyword evidence="8" id="KW-0175">Coiled coil</keyword>
<dbReference type="PANTHER" id="PTHR21519">
    <property type="entry name" value="PDZ DOMAIN-CONTAINING PROTEIN 8"/>
    <property type="match status" value="1"/>
</dbReference>
<evidence type="ECO:0000256" key="8">
    <source>
        <dbReference type="SAM" id="Coils"/>
    </source>
</evidence>
<evidence type="ECO:0000256" key="6">
    <source>
        <dbReference type="ARBA" id="ARBA00023121"/>
    </source>
</evidence>
<evidence type="ECO:0000256" key="3">
    <source>
        <dbReference type="ARBA" id="ARBA00022723"/>
    </source>
</evidence>
<evidence type="ECO:0000256" key="7">
    <source>
        <dbReference type="ARBA" id="ARBA00023136"/>
    </source>
</evidence>
<organism evidence="14 15">
    <name type="scientific">Porites lobata</name>
    <dbReference type="NCBI Taxonomy" id="104759"/>
    <lineage>
        <taxon>Eukaryota</taxon>
        <taxon>Metazoa</taxon>
        <taxon>Cnidaria</taxon>
        <taxon>Anthozoa</taxon>
        <taxon>Hexacorallia</taxon>
        <taxon>Scleractinia</taxon>
        <taxon>Fungiina</taxon>
        <taxon>Poritidae</taxon>
        <taxon>Porites</taxon>
    </lineage>
</organism>
<dbReference type="CDD" id="cd00030">
    <property type="entry name" value="C2"/>
    <property type="match status" value="1"/>
</dbReference>
<feature type="compositionally biased region" description="Polar residues" evidence="9">
    <location>
        <begin position="486"/>
        <end position="497"/>
    </location>
</feature>
<feature type="compositionally biased region" description="Polar residues" evidence="9">
    <location>
        <begin position="526"/>
        <end position="550"/>
    </location>
</feature>
<dbReference type="InterPro" id="IPR001478">
    <property type="entry name" value="PDZ"/>
</dbReference>
<dbReference type="Pfam" id="PF00130">
    <property type="entry name" value="C1_1"/>
    <property type="match status" value="1"/>
</dbReference>
<dbReference type="PROSITE" id="PS50106">
    <property type="entry name" value="PDZ"/>
    <property type="match status" value="1"/>
</dbReference>
<evidence type="ECO:0000259" key="11">
    <source>
        <dbReference type="PROSITE" id="PS50081"/>
    </source>
</evidence>
<keyword evidence="2" id="KW-0813">Transport</keyword>
<feature type="compositionally biased region" description="Basic and acidic residues" evidence="9">
    <location>
        <begin position="508"/>
        <end position="524"/>
    </location>
</feature>
<keyword evidence="3" id="KW-0479">Metal-binding</keyword>
<dbReference type="InterPro" id="IPR000008">
    <property type="entry name" value="C2_dom"/>
</dbReference>
<dbReference type="SUPFAM" id="SSF50156">
    <property type="entry name" value="PDZ domain-like"/>
    <property type="match status" value="1"/>
</dbReference>
<dbReference type="Pfam" id="PF17820">
    <property type="entry name" value="PDZ_6"/>
    <property type="match status" value="1"/>
</dbReference>
<dbReference type="SMART" id="SM00239">
    <property type="entry name" value="C2"/>
    <property type="match status" value="1"/>
</dbReference>
<dbReference type="InterPro" id="IPR002219">
    <property type="entry name" value="PKC_DAG/PE"/>
</dbReference>
<dbReference type="Pfam" id="PF00168">
    <property type="entry name" value="C2"/>
    <property type="match status" value="1"/>
</dbReference>
<dbReference type="CDD" id="cd21674">
    <property type="entry name" value="SMP_PDZD8"/>
    <property type="match status" value="1"/>
</dbReference>
<dbReference type="PROSITE" id="PS50081">
    <property type="entry name" value="ZF_DAG_PE_2"/>
    <property type="match status" value="1"/>
</dbReference>
<evidence type="ECO:0000313" key="15">
    <source>
        <dbReference type="Proteomes" id="UP001159405"/>
    </source>
</evidence>
<dbReference type="Gene3D" id="2.30.42.10">
    <property type="match status" value="1"/>
</dbReference>
<feature type="region of interest" description="Disordered" evidence="9">
    <location>
        <begin position="467"/>
        <end position="550"/>
    </location>
</feature>
<keyword evidence="6" id="KW-0446">Lipid-binding</keyword>
<dbReference type="InterPro" id="IPR041489">
    <property type="entry name" value="PDZ_6"/>
</dbReference>
<protein>
    <recommendedName>
        <fullName evidence="16">PDZ domain containing 8</fullName>
    </recommendedName>
</protein>
<dbReference type="Gene3D" id="2.60.40.150">
    <property type="entry name" value="C2 domain"/>
    <property type="match status" value="1"/>
</dbReference>
<dbReference type="PANTHER" id="PTHR21519:SF1">
    <property type="entry name" value="PDZ DOMAIN-CONTAINING PROTEIN 8"/>
    <property type="match status" value="1"/>
</dbReference>
<dbReference type="InterPro" id="IPR039275">
    <property type="entry name" value="PDZD8"/>
</dbReference>
<evidence type="ECO:0000313" key="14">
    <source>
        <dbReference type="EMBL" id="CAH3112890.1"/>
    </source>
</evidence>
<dbReference type="SMART" id="SM00228">
    <property type="entry name" value="PDZ"/>
    <property type="match status" value="1"/>
</dbReference>
<dbReference type="InterPro" id="IPR036034">
    <property type="entry name" value="PDZ_sf"/>
</dbReference>
<evidence type="ECO:0008006" key="16">
    <source>
        <dbReference type="Google" id="ProtNLM"/>
    </source>
</evidence>
<feature type="domain" description="SMP-LTD" evidence="13">
    <location>
        <begin position="71"/>
        <end position="252"/>
    </location>
</feature>
<keyword evidence="4" id="KW-0862">Zinc</keyword>
<evidence type="ECO:0000256" key="2">
    <source>
        <dbReference type="ARBA" id="ARBA00022448"/>
    </source>
</evidence>
<comment type="caution">
    <text evidence="14">The sequence shown here is derived from an EMBL/GenBank/DDBJ whole genome shotgun (WGS) entry which is preliminary data.</text>
</comment>
<dbReference type="SUPFAM" id="SSF49562">
    <property type="entry name" value="C2 domain (Calcium/lipid-binding domain, CaLB)"/>
    <property type="match status" value="1"/>
</dbReference>
<evidence type="ECO:0000259" key="13">
    <source>
        <dbReference type="PROSITE" id="PS51847"/>
    </source>
</evidence>
<comment type="subcellular location">
    <subcellularLocation>
        <location evidence="1">Membrane</location>
    </subcellularLocation>
</comment>
<dbReference type="InterPro" id="IPR035892">
    <property type="entry name" value="C2_domain_sf"/>
</dbReference>
<reference evidence="14 15" key="1">
    <citation type="submission" date="2022-05" db="EMBL/GenBank/DDBJ databases">
        <authorList>
            <consortium name="Genoscope - CEA"/>
            <person name="William W."/>
        </authorList>
    </citation>
    <scope>NUCLEOTIDE SEQUENCE [LARGE SCALE GENOMIC DNA]</scope>
</reference>
<dbReference type="SMART" id="SM00109">
    <property type="entry name" value="C1"/>
    <property type="match status" value="1"/>
</dbReference>
<evidence type="ECO:0000256" key="5">
    <source>
        <dbReference type="ARBA" id="ARBA00023055"/>
    </source>
</evidence>
<dbReference type="Pfam" id="PF26547">
    <property type="entry name" value="PDZD8_N"/>
    <property type="match status" value="1"/>
</dbReference>
<dbReference type="EMBL" id="CALNXK010000025">
    <property type="protein sequence ID" value="CAH3112890.1"/>
    <property type="molecule type" value="Genomic_DNA"/>
</dbReference>
<dbReference type="PROSITE" id="PS51847">
    <property type="entry name" value="SMP"/>
    <property type="match status" value="1"/>
</dbReference>
<name>A0ABN8NKE5_9CNID</name>
<keyword evidence="15" id="KW-1185">Reference proteome</keyword>
<dbReference type="PROSITE" id="PS50004">
    <property type="entry name" value="C2"/>
    <property type="match status" value="1"/>
</dbReference>
<dbReference type="Gene3D" id="3.30.60.20">
    <property type="match status" value="1"/>
</dbReference>
<evidence type="ECO:0000259" key="10">
    <source>
        <dbReference type="PROSITE" id="PS50004"/>
    </source>
</evidence>
<feature type="domain" description="C2" evidence="10">
    <location>
        <begin position="457"/>
        <end position="635"/>
    </location>
</feature>
<dbReference type="InterPro" id="IPR046349">
    <property type="entry name" value="C1-like_sf"/>
</dbReference>
<dbReference type="CDD" id="cd20825">
    <property type="entry name" value="C1_PDZD8"/>
    <property type="match status" value="1"/>
</dbReference>
<dbReference type="PROSITE" id="PS00479">
    <property type="entry name" value="ZF_DAG_PE_1"/>
    <property type="match status" value="1"/>
</dbReference>
<feature type="domain" description="PDZ" evidence="12">
    <location>
        <begin position="323"/>
        <end position="394"/>
    </location>
</feature>
<evidence type="ECO:0000256" key="1">
    <source>
        <dbReference type="ARBA" id="ARBA00004370"/>
    </source>
</evidence>
<feature type="region of interest" description="Disordered" evidence="9">
    <location>
        <begin position="396"/>
        <end position="426"/>
    </location>
</feature>
<feature type="compositionally biased region" description="Low complexity" evidence="9">
    <location>
        <begin position="415"/>
        <end position="425"/>
    </location>
</feature>
<dbReference type="InterPro" id="IPR031468">
    <property type="entry name" value="SMP_LBD"/>
</dbReference>
<evidence type="ECO:0000256" key="4">
    <source>
        <dbReference type="ARBA" id="ARBA00022833"/>
    </source>
</evidence>
<keyword evidence="5" id="KW-0445">Lipid transport</keyword>
<gene>
    <name evidence="14" type="ORF">PLOB_00021539</name>
</gene>